<evidence type="ECO:0000256" key="1">
    <source>
        <dbReference type="SAM" id="MobiDB-lite"/>
    </source>
</evidence>
<dbReference type="AlphaFoldDB" id="A0AAN7GS57"/>
<sequence length="329" mass="37743">MTFSNLPPELNIFILSFIPSPTDLASLLKSSPDLWKVYLKNKYSILKSLILLACPNLTLRPSQLTIPVIISPKLPYNPEIPRLCSANGRLECAPIGPDPSFMSHKNCTEVFIAMNTNPYLVKWVRLPSYEAAMADPNKSLTLKRARYFIQVEGFRPLFEEFMAWETSRDTEMKCLECGQKTGKYLYGRGWSVCIRRYQEMKMMAAPLKKRKEKDDDSDDDEPLSIWLNKFIAKKEEEEKQKQQAAQKKKRAPANHDDSDSDDDKPLMQVQQQRIATGMLKRQNPPSLKQFQPKAPQQQQQQPQTSASCRTRGGGDVPSMHLMSKRQKTR</sequence>
<organism evidence="2 3">
    <name type="scientific">Podospora fimiseda</name>
    <dbReference type="NCBI Taxonomy" id="252190"/>
    <lineage>
        <taxon>Eukaryota</taxon>
        <taxon>Fungi</taxon>
        <taxon>Dikarya</taxon>
        <taxon>Ascomycota</taxon>
        <taxon>Pezizomycotina</taxon>
        <taxon>Sordariomycetes</taxon>
        <taxon>Sordariomycetidae</taxon>
        <taxon>Sordariales</taxon>
        <taxon>Podosporaceae</taxon>
        <taxon>Podospora</taxon>
    </lineage>
</organism>
<dbReference type="EMBL" id="MU865361">
    <property type="protein sequence ID" value="KAK4225706.1"/>
    <property type="molecule type" value="Genomic_DNA"/>
</dbReference>
<reference evidence="2" key="1">
    <citation type="journal article" date="2023" name="Mol. Phylogenet. Evol.">
        <title>Genome-scale phylogeny and comparative genomics of the fungal order Sordariales.</title>
        <authorList>
            <person name="Hensen N."/>
            <person name="Bonometti L."/>
            <person name="Westerberg I."/>
            <person name="Brannstrom I.O."/>
            <person name="Guillou S."/>
            <person name="Cros-Aarteil S."/>
            <person name="Calhoun S."/>
            <person name="Haridas S."/>
            <person name="Kuo A."/>
            <person name="Mondo S."/>
            <person name="Pangilinan J."/>
            <person name="Riley R."/>
            <person name="LaButti K."/>
            <person name="Andreopoulos B."/>
            <person name="Lipzen A."/>
            <person name="Chen C."/>
            <person name="Yan M."/>
            <person name="Daum C."/>
            <person name="Ng V."/>
            <person name="Clum A."/>
            <person name="Steindorff A."/>
            <person name="Ohm R.A."/>
            <person name="Martin F."/>
            <person name="Silar P."/>
            <person name="Natvig D.O."/>
            <person name="Lalanne C."/>
            <person name="Gautier V."/>
            <person name="Ament-Velasquez S.L."/>
            <person name="Kruys A."/>
            <person name="Hutchinson M.I."/>
            <person name="Powell A.J."/>
            <person name="Barry K."/>
            <person name="Miller A.N."/>
            <person name="Grigoriev I.V."/>
            <person name="Debuchy R."/>
            <person name="Gladieux P."/>
            <person name="Hiltunen Thoren M."/>
            <person name="Johannesson H."/>
        </authorList>
    </citation>
    <scope>NUCLEOTIDE SEQUENCE</scope>
    <source>
        <strain evidence="2">CBS 990.96</strain>
    </source>
</reference>
<evidence type="ECO:0000313" key="2">
    <source>
        <dbReference type="EMBL" id="KAK4225706.1"/>
    </source>
</evidence>
<gene>
    <name evidence="2" type="ORF">QBC38DRAFT_482316</name>
</gene>
<protein>
    <recommendedName>
        <fullName evidence="4">F-box domain-containing protein</fullName>
    </recommendedName>
</protein>
<dbReference type="Proteomes" id="UP001301958">
    <property type="component" value="Unassembled WGS sequence"/>
</dbReference>
<reference evidence="2" key="2">
    <citation type="submission" date="2023-05" db="EMBL/GenBank/DDBJ databases">
        <authorList>
            <consortium name="Lawrence Berkeley National Laboratory"/>
            <person name="Steindorff A."/>
            <person name="Hensen N."/>
            <person name="Bonometti L."/>
            <person name="Westerberg I."/>
            <person name="Brannstrom I.O."/>
            <person name="Guillou S."/>
            <person name="Cros-Aarteil S."/>
            <person name="Calhoun S."/>
            <person name="Haridas S."/>
            <person name="Kuo A."/>
            <person name="Mondo S."/>
            <person name="Pangilinan J."/>
            <person name="Riley R."/>
            <person name="Labutti K."/>
            <person name="Andreopoulos B."/>
            <person name="Lipzen A."/>
            <person name="Chen C."/>
            <person name="Yanf M."/>
            <person name="Daum C."/>
            <person name="Ng V."/>
            <person name="Clum A."/>
            <person name="Ohm R."/>
            <person name="Martin F."/>
            <person name="Silar P."/>
            <person name="Natvig D."/>
            <person name="Lalanne C."/>
            <person name="Gautier V."/>
            <person name="Ament-Velasquez S.L."/>
            <person name="Kruys A."/>
            <person name="Hutchinson M.I."/>
            <person name="Powell A.J."/>
            <person name="Barry K."/>
            <person name="Miller A.N."/>
            <person name="Grigoriev I.V."/>
            <person name="Debuchy R."/>
            <person name="Gladieux P."/>
            <person name="Thoren M.H."/>
            <person name="Johannesson H."/>
        </authorList>
    </citation>
    <scope>NUCLEOTIDE SEQUENCE</scope>
    <source>
        <strain evidence="2">CBS 990.96</strain>
    </source>
</reference>
<evidence type="ECO:0000313" key="3">
    <source>
        <dbReference type="Proteomes" id="UP001301958"/>
    </source>
</evidence>
<keyword evidence="3" id="KW-1185">Reference proteome</keyword>
<comment type="caution">
    <text evidence="2">The sequence shown here is derived from an EMBL/GenBank/DDBJ whole genome shotgun (WGS) entry which is preliminary data.</text>
</comment>
<proteinExistence type="predicted"/>
<feature type="region of interest" description="Disordered" evidence="1">
    <location>
        <begin position="236"/>
        <end position="329"/>
    </location>
</feature>
<accession>A0AAN7GS57</accession>
<feature type="compositionally biased region" description="Low complexity" evidence="1">
    <location>
        <begin position="289"/>
        <end position="303"/>
    </location>
</feature>
<evidence type="ECO:0008006" key="4">
    <source>
        <dbReference type="Google" id="ProtNLM"/>
    </source>
</evidence>
<name>A0AAN7GS57_9PEZI</name>